<reference evidence="13" key="1">
    <citation type="submission" date="2019-11" db="EMBL/GenBank/DDBJ databases">
        <title>Genome sequence of Heliorestis convoluta strain HH, an alkaliphilic and minimalistic phototrophic bacterium from a soda lake in Egypt.</title>
        <authorList>
            <person name="Dewey E.D."/>
            <person name="Stokes L.M."/>
            <person name="Burchell B.M."/>
            <person name="Shaffer K.N."/>
            <person name="Huntington A.M."/>
            <person name="Baker J.M."/>
            <person name="Nadendla S."/>
            <person name="Giglio M.G."/>
            <person name="Touchman J.W."/>
            <person name="Blankenship R.E."/>
            <person name="Madigan M.T."/>
            <person name="Sattley W.M."/>
        </authorList>
    </citation>
    <scope>NUCLEOTIDE SEQUENCE [LARGE SCALE GENOMIC DNA]</scope>
    <source>
        <strain evidence="13">HH</strain>
    </source>
</reference>
<dbReference type="OrthoDB" id="9790048at2"/>
<dbReference type="RefSeq" id="WP_153725224.1">
    <property type="nucleotide sequence ID" value="NZ_CP045875.1"/>
</dbReference>
<keyword evidence="13" id="KW-1185">Reference proteome</keyword>
<feature type="signal peptide" evidence="10">
    <location>
        <begin position="1"/>
        <end position="23"/>
    </location>
</feature>
<evidence type="ECO:0000256" key="3">
    <source>
        <dbReference type="ARBA" id="ARBA00008725"/>
    </source>
</evidence>
<dbReference type="GO" id="GO:0042301">
    <property type="term" value="F:phosphate ion binding"/>
    <property type="evidence" value="ECO:0007669"/>
    <property type="project" value="UniProtKB-UniRule"/>
</dbReference>
<comment type="subunit">
    <text evidence="4 10">The complex is composed of two ATP-binding proteins (PstB), two transmembrane proteins (PstC and PstA) and a solute-binding protein (PstS).</text>
</comment>
<comment type="function">
    <text evidence="10">Involved in the system for phosphate transport across the cytoplasmic membrane.</text>
</comment>
<dbReference type="PANTHER" id="PTHR30570">
    <property type="entry name" value="PERIPLASMIC PHOSPHATE BINDING COMPONENT OF PHOSPHATE ABC TRANSPORTER"/>
    <property type="match status" value="1"/>
</dbReference>
<keyword evidence="6 10" id="KW-0592">Phosphate transport</keyword>
<dbReference type="GO" id="GO:0006817">
    <property type="term" value="P:phosphate ion transport"/>
    <property type="evidence" value="ECO:0007669"/>
    <property type="project" value="UniProtKB-UniRule"/>
</dbReference>
<gene>
    <name evidence="12" type="primary">pstS</name>
    <name evidence="12" type="ORF">FTV88_1838</name>
</gene>
<protein>
    <recommendedName>
        <fullName evidence="10">Phosphate-binding protein</fullName>
    </recommendedName>
</protein>
<evidence type="ECO:0000256" key="5">
    <source>
        <dbReference type="ARBA" id="ARBA00022448"/>
    </source>
</evidence>
<keyword evidence="5 10" id="KW-0813">Transport</keyword>
<dbReference type="InterPro" id="IPR050811">
    <property type="entry name" value="Phosphate_ABC_transporter"/>
</dbReference>
<evidence type="ECO:0000313" key="12">
    <source>
        <dbReference type="EMBL" id="QGG47936.1"/>
    </source>
</evidence>
<sequence>MNLKKITKVLSLSVVTALLGAVAVGCTGDDGQSNTGEGGLSGTVQVRGSDTLVNMSQALAEEFMDKHPNVSVAVTGGGSGTGISALINGTADMSNSSRDIKESEIADIKEKTGKDVAEYTIALDGLGFIVHKDSPIDALTMEQLKGIYTGKITNWSEVGGPDQRITALARETSSGTHVFVKEFILDNEEYRPDALLQTSSATIAKEVETNQAAIGYVGMGYLTDKVKTLSVKKTEESAPVFPTNEAVKDGSYPVSRPLHVYAAGELEGAAKAFMDFMLSTEGQKIIGEMEFVPIK</sequence>
<organism evidence="12 13">
    <name type="scientific">Heliorestis convoluta</name>
    <dbReference type="NCBI Taxonomy" id="356322"/>
    <lineage>
        <taxon>Bacteria</taxon>
        <taxon>Bacillati</taxon>
        <taxon>Bacillota</taxon>
        <taxon>Clostridia</taxon>
        <taxon>Eubacteriales</taxon>
        <taxon>Heliobacteriaceae</taxon>
        <taxon>Heliorestis</taxon>
    </lineage>
</organism>
<evidence type="ECO:0000256" key="6">
    <source>
        <dbReference type="ARBA" id="ARBA00022592"/>
    </source>
</evidence>
<feature type="domain" description="PBP" evidence="11">
    <location>
        <begin position="35"/>
        <end position="281"/>
    </location>
</feature>
<evidence type="ECO:0000256" key="7">
    <source>
        <dbReference type="ARBA" id="ARBA00022729"/>
    </source>
</evidence>
<evidence type="ECO:0000256" key="8">
    <source>
        <dbReference type="ARBA" id="ARBA00023139"/>
    </source>
</evidence>
<comment type="function">
    <text evidence="1">Part of the ABC transporter complex PstSACB involved in phosphate import.</text>
</comment>
<accession>A0A5Q2N2W9</accession>
<keyword evidence="9 10" id="KW-0449">Lipoprotein</keyword>
<keyword evidence="10" id="KW-1003">Cell membrane</keyword>
<keyword evidence="8 10" id="KW-0564">Palmitate</keyword>
<feature type="chain" id="PRO_5039754737" description="Phosphate-binding protein" evidence="10">
    <location>
        <begin position="24"/>
        <end position="295"/>
    </location>
</feature>
<dbReference type="InterPro" id="IPR011862">
    <property type="entry name" value="Phos-bd"/>
</dbReference>
<dbReference type="AlphaFoldDB" id="A0A5Q2N2W9"/>
<dbReference type="PROSITE" id="PS51257">
    <property type="entry name" value="PROKAR_LIPOPROTEIN"/>
    <property type="match status" value="1"/>
</dbReference>
<keyword evidence="10" id="KW-0472">Membrane</keyword>
<dbReference type="NCBIfam" id="TIGR02136">
    <property type="entry name" value="ptsS_2"/>
    <property type="match status" value="1"/>
</dbReference>
<comment type="subcellular location">
    <subcellularLocation>
        <location evidence="2 10">Cell membrane</location>
        <topology evidence="2 10">Lipid-anchor</topology>
    </subcellularLocation>
</comment>
<dbReference type="Gene3D" id="3.40.190.10">
    <property type="entry name" value="Periplasmic binding protein-like II"/>
    <property type="match status" value="2"/>
</dbReference>
<evidence type="ECO:0000313" key="13">
    <source>
        <dbReference type="Proteomes" id="UP000366051"/>
    </source>
</evidence>
<evidence type="ECO:0000256" key="4">
    <source>
        <dbReference type="ARBA" id="ARBA00011529"/>
    </source>
</evidence>
<dbReference type="GO" id="GO:0005886">
    <property type="term" value="C:plasma membrane"/>
    <property type="evidence" value="ECO:0007669"/>
    <property type="project" value="UniProtKB-SubCell"/>
</dbReference>
<evidence type="ECO:0000256" key="1">
    <source>
        <dbReference type="ARBA" id="ARBA00002841"/>
    </source>
</evidence>
<dbReference type="SUPFAM" id="SSF53850">
    <property type="entry name" value="Periplasmic binding protein-like II"/>
    <property type="match status" value="1"/>
</dbReference>
<dbReference type="InterPro" id="IPR024370">
    <property type="entry name" value="PBP_domain"/>
</dbReference>
<evidence type="ECO:0000256" key="10">
    <source>
        <dbReference type="RuleBase" id="RU367119"/>
    </source>
</evidence>
<proteinExistence type="inferred from homology"/>
<dbReference type="Proteomes" id="UP000366051">
    <property type="component" value="Chromosome"/>
</dbReference>
<comment type="similarity">
    <text evidence="3 10">Belongs to the PstS family.</text>
</comment>
<dbReference type="EMBL" id="CP045875">
    <property type="protein sequence ID" value="QGG47936.1"/>
    <property type="molecule type" value="Genomic_DNA"/>
</dbReference>
<name>A0A5Q2N2W9_9FIRM</name>
<dbReference type="PANTHER" id="PTHR30570:SF1">
    <property type="entry name" value="PHOSPHATE-BINDING PROTEIN PSTS"/>
    <property type="match status" value="1"/>
</dbReference>
<evidence type="ECO:0000256" key="9">
    <source>
        <dbReference type="ARBA" id="ARBA00023288"/>
    </source>
</evidence>
<dbReference type="CDD" id="cd13653">
    <property type="entry name" value="PBP2_phosphate_like_1"/>
    <property type="match status" value="1"/>
</dbReference>
<evidence type="ECO:0000259" key="11">
    <source>
        <dbReference type="Pfam" id="PF12849"/>
    </source>
</evidence>
<evidence type="ECO:0000256" key="2">
    <source>
        <dbReference type="ARBA" id="ARBA00004193"/>
    </source>
</evidence>
<dbReference type="Pfam" id="PF12849">
    <property type="entry name" value="PBP_like_2"/>
    <property type="match status" value="1"/>
</dbReference>
<keyword evidence="7 10" id="KW-0732">Signal</keyword>
<dbReference type="KEGG" id="hcv:FTV88_1838"/>